<dbReference type="GO" id="GO:0006508">
    <property type="term" value="P:proteolysis"/>
    <property type="evidence" value="ECO:0007669"/>
    <property type="project" value="UniProtKB-KW"/>
</dbReference>
<evidence type="ECO:0000313" key="7">
    <source>
        <dbReference type="Proteomes" id="UP000215509"/>
    </source>
</evidence>
<evidence type="ECO:0000256" key="4">
    <source>
        <dbReference type="ARBA" id="ARBA00022807"/>
    </source>
</evidence>
<keyword evidence="3" id="KW-0378">Hydrolase</keyword>
<dbReference type="SUPFAM" id="SSF54001">
    <property type="entry name" value="Cysteine proteinases"/>
    <property type="match status" value="1"/>
</dbReference>
<name>A0A229UWI7_9BACL</name>
<dbReference type="RefSeq" id="WP_094013147.1">
    <property type="nucleotide sequence ID" value="NZ_NMQW01000002.1"/>
</dbReference>
<protein>
    <submittedName>
        <fullName evidence="6">Peptidase P60</fullName>
    </submittedName>
</protein>
<accession>A0A229UWI7</accession>
<organism evidence="6 7">
    <name type="scientific">Paenibacillus rigui</name>
    <dbReference type="NCBI Taxonomy" id="554312"/>
    <lineage>
        <taxon>Bacteria</taxon>
        <taxon>Bacillati</taxon>
        <taxon>Bacillota</taxon>
        <taxon>Bacilli</taxon>
        <taxon>Bacillales</taxon>
        <taxon>Paenibacillaceae</taxon>
        <taxon>Paenibacillus</taxon>
    </lineage>
</organism>
<evidence type="ECO:0000259" key="5">
    <source>
        <dbReference type="PROSITE" id="PS51935"/>
    </source>
</evidence>
<dbReference type="Proteomes" id="UP000215509">
    <property type="component" value="Unassembled WGS sequence"/>
</dbReference>
<dbReference type="AlphaFoldDB" id="A0A229UWI7"/>
<dbReference type="InterPro" id="IPR000064">
    <property type="entry name" value="NLP_P60_dom"/>
</dbReference>
<dbReference type="EMBL" id="NMQW01000002">
    <property type="protein sequence ID" value="OXM87897.1"/>
    <property type="molecule type" value="Genomic_DNA"/>
</dbReference>
<feature type="domain" description="NlpC/P60" evidence="5">
    <location>
        <begin position="280"/>
        <end position="400"/>
    </location>
</feature>
<proteinExistence type="inferred from homology"/>
<keyword evidence="2" id="KW-0645">Protease</keyword>
<evidence type="ECO:0000256" key="1">
    <source>
        <dbReference type="ARBA" id="ARBA00007074"/>
    </source>
</evidence>
<dbReference type="PANTHER" id="PTHR47053:SF3">
    <property type="entry name" value="GAMMA-D-GLUTAMYL-L-LYSINE DIPEPTIDYL-PEPTIDASE"/>
    <property type="match status" value="1"/>
</dbReference>
<evidence type="ECO:0000313" key="6">
    <source>
        <dbReference type="EMBL" id="OXM87897.1"/>
    </source>
</evidence>
<comment type="caution">
    <text evidence="6">The sequence shown here is derived from an EMBL/GenBank/DDBJ whole genome shotgun (WGS) entry which is preliminary data.</text>
</comment>
<gene>
    <name evidence="6" type="ORF">CF651_01960</name>
</gene>
<dbReference type="OrthoDB" id="9813368at2"/>
<dbReference type="Gene3D" id="2.30.30.40">
    <property type="entry name" value="SH3 Domains"/>
    <property type="match status" value="2"/>
</dbReference>
<dbReference type="InterPro" id="IPR038765">
    <property type="entry name" value="Papain-like_cys_pep_sf"/>
</dbReference>
<sequence length="400" mass="43780">MKRLLVPLGLFLVIAAMGILFLPSSSRMPHSMPAGGQSPIPHVVANEASITAKAADEKTIVPEAIATAAGASVMQDHDLHKTQHECAEVSAAGQPEWVISVPVATLWVSPGETRLIDRASIGASADIMDWIRSMAIADKLWLVGRLETQALLGTKVIVLDRRGDWVKVAIPEQATPKDARGYTGWLPKEQLTEQRVIYERCPLVTISAPTTALYDGAYTDMVYKVASFNTTLPLVAREQERLGVAVPGAEKLKWLKVQDGRIEPAPAAHKQTAFKGDIPHVSGDQLVQTAKQFLNLPYLWSGTSGFGFDCSGLMYTIHRYYGIWIPRDAKDQAASGRKVETADLMPGDLLFYAYNNGKGKVHHVAMYIGSGQMIHSPKTERSVEIIAMNTPEYAGARRYY</sequence>
<dbReference type="Pfam" id="PF00877">
    <property type="entry name" value="NLPC_P60"/>
    <property type="match status" value="1"/>
</dbReference>
<keyword evidence="4" id="KW-0788">Thiol protease</keyword>
<evidence type="ECO:0000256" key="3">
    <source>
        <dbReference type="ARBA" id="ARBA00022801"/>
    </source>
</evidence>
<dbReference type="PANTHER" id="PTHR47053">
    <property type="entry name" value="MUREIN DD-ENDOPEPTIDASE MEPH-RELATED"/>
    <property type="match status" value="1"/>
</dbReference>
<reference evidence="6 7" key="1">
    <citation type="submission" date="2017-07" db="EMBL/GenBank/DDBJ databases">
        <title>Genome sequencing and assembly of Paenibacillus rigui.</title>
        <authorList>
            <person name="Mayilraj S."/>
        </authorList>
    </citation>
    <scope>NUCLEOTIDE SEQUENCE [LARGE SCALE GENOMIC DNA]</scope>
    <source>
        <strain evidence="6 7">JCM 16352</strain>
    </source>
</reference>
<dbReference type="InterPro" id="IPR057812">
    <property type="entry name" value="SH3_YKFC_2nd"/>
</dbReference>
<comment type="similarity">
    <text evidence="1">Belongs to the peptidase C40 family.</text>
</comment>
<evidence type="ECO:0000256" key="2">
    <source>
        <dbReference type="ARBA" id="ARBA00022670"/>
    </source>
</evidence>
<keyword evidence="7" id="KW-1185">Reference proteome</keyword>
<dbReference type="InterPro" id="IPR041382">
    <property type="entry name" value="SH3_16"/>
</dbReference>
<dbReference type="Pfam" id="PF18348">
    <property type="entry name" value="SH3_16"/>
    <property type="match status" value="1"/>
</dbReference>
<dbReference type="PROSITE" id="PS51935">
    <property type="entry name" value="NLPC_P60"/>
    <property type="match status" value="1"/>
</dbReference>
<dbReference type="GO" id="GO:0008234">
    <property type="term" value="F:cysteine-type peptidase activity"/>
    <property type="evidence" value="ECO:0007669"/>
    <property type="project" value="UniProtKB-KW"/>
</dbReference>
<dbReference type="InterPro" id="IPR051202">
    <property type="entry name" value="Peptidase_C40"/>
</dbReference>
<dbReference type="Gene3D" id="3.90.1720.10">
    <property type="entry name" value="endopeptidase domain like (from Nostoc punctiforme)"/>
    <property type="match status" value="1"/>
</dbReference>
<dbReference type="Pfam" id="PF23795">
    <property type="entry name" value="SH3_YKFC_2nd"/>
    <property type="match status" value="1"/>
</dbReference>